<evidence type="ECO:0000313" key="3">
    <source>
        <dbReference type="Proteomes" id="UP000244335"/>
    </source>
</evidence>
<protein>
    <recommendedName>
        <fullName evidence="1">SMEK domain-containing protein</fullName>
    </recommendedName>
</protein>
<organism evidence="2 3">
    <name type="scientific">Rhizobium rhizogenes</name>
    <name type="common">Agrobacterium rhizogenes</name>
    <dbReference type="NCBI Taxonomy" id="359"/>
    <lineage>
        <taxon>Bacteria</taxon>
        <taxon>Pseudomonadati</taxon>
        <taxon>Pseudomonadota</taxon>
        <taxon>Alphaproteobacteria</taxon>
        <taxon>Hyphomicrobiales</taxon>
        <taxon>Rhizobiaceae</taxon>
        <taxon>Rhizobium/Agrobacterium group</taxon>
        <taxon>Rhizobium</taxon>
    </lineage>
</organism>
<dbReference type="AlphaFoldDB" id="A0AA92H710"/>
<dbReference type="NCBIfam" id="NF033859">
    <property type="entry name" value="SMEK_N"/>
    <property type="match status" value="1"/>
</dbReference>
<dbReference type="Proteomes" id="UP000244335">
    <property type="component" value="Unassembled WGS sequence"/>
</dbReference>
<name>A0AA92H710_RHIRH</name>
<dbReference type="Pfam" id="PF21941">
    <property type="entry name" value="SMEK_N"/>
    <property type="match status" value="1"/>
</dbReference>
<comment type="caution">
    <text evidence="2">The sequence shown here is derived from an EMBL/GenBank/DDBJ whole genome shotgun (WGS) entry which is preliminary data.</text>
</comment>
<reference evidence="2 3" key="1">
    <citation type="submission" date="2018-04" db="EMBL/GenBank/DDBJ databases">
        <authorList>
            <person name="Hagen T."/>
        </authorList>
    </citation>
    <scope>NUCLEOTIDE SEQUENCE [LARGE SCALE GENOMIC DNA]</scope>
    <source>
        <strain evidence="2 3">TPD7009</strain>
    </source>
</reference>
<dbReference type="InterPro" id="IPR027417">
    <property type="entry name" value="P-loop_NTPase"/>
</dbReference>
<evidence type="ECO:0000313" key="2">
    <source>
        <dbReference type="EMBL" id="PVE49930.1"/>
    </source>
</evidence>
<evidence type="ECO:0000259" key="1">
    <source>
        <dbReference type="Pfam" id="PF21941"/>
    </source>
</evidence>
<gene>
    <name evidence="2" type="ORF">DC430_23320</name>
</gene>
<accession>A0AA92H710</accession>
<dbReference type="EMBL" id="QDFR01000015">
    <property type="protein sequence ID" value="PVE49930.1"/>
    <property type="molecule type" value="Genomic_DNA"/>
</dbReference>
<proteinExistence type="predicted"/>
<dbReference type="Gene3D" id="3.40.50.300">
    <property type="entry name" value="P-loop containing nucleotide triphosphate hydrolases"/>
    <property type="match status" value="1"/>
</dbReference>
<dbReference type="SUPFAM" id="SSF52540">
    <property type="entry name" value="P-loop containing nucleoside triphosphate hydrolases"/>
    <property type="match status" value="1"/>
</dbReference>
<feature type="domain" description="SMEK" evidence="1">
    <location>
        <begin position="9"/>
        <end position="150"/>
    </location>
</feature>
<sequence>MNSVEYLAQIKRYFTQVIVEIKCNNACDHFDINKVAENFFIPILSIIFNCPDIENQNVIRPNFPSVDLGSKSKRLSFQVTSDPSSAKVVYTLEKFREHSLEKEFDEVYILVITEKQRSYTSEALKKEVSKHSIAFDPDAHIIDYTDLIGRASALPVEKLLELSEALRAEFSRYSNYEKFKGDLDAFLQFSTLKIEVEKNTKKYIPSIFIEPTKTKETTRIFAHPVFFGRKIEDKLREINFDKLNNHLEKVGIETFQSEICPVSDADFPSTLKDVCSHLQDRRRRIAHEANRVKPLGFEPKETRGRYEVAPEKTAIYSMLKFPIEGCASSIEWKYDEALQLIGTAESKCLLITSGAGQGKTNFICDLVENQFGKFGIPSVFIPARELNKYAHPNRILSFLSQNRYMPVRDTVQGVLEIFDQVASGVQMPFVIAIDGINEVKDLDGFRDELSDLLSAVAQYDFVKIIITCRTEFFDNKFSKLMNEPFWGSIIRIKDLKAEMSDESLERMLASYLAHFKVDADLSGSAAAFLKSDLLLMRIFCDLHEGKALGHVADIYKIKLYESYLYRKAEQLPKPLRAEFLPSLYAIVDQMLREDRFHSVSVARYSKDQLEVIDLLIAEDIILRREPAEKTLETMFDETVSFTYDELRDFVIAFYLVNRVGKADFSEFSGVVDRLRKLQVYEGVFKYAYLLARQKGEKQVLEFLEAAEDFDIHYSIAISTLPHEYQDDSDRERVVEYLSTLRKREIVQRIGSFLFHRDAPDQILNTRLLLEIINKLEDDQAPTFFYHLFNTRAHVPSFERDAIKDFLSSWNKNIGVKEDFDDMLVFVIQLSFLADAGLKYDLRETLDAIRASGEFEHCFAFVEQAKCGRMAAFARAIEGMKIEKTEVSE</sequence>
<dbReference type="InterPro" id="IPR047740">
    <property type="entry name" value="SMEK_dom"/>
</dbReference>